<dbReference type="InterPro" id="IPR052920">
    <property type="entry name" value="DNA-binding_regulatory"/>
</dbReference>
<dbReference type="PANTHER" id="PTHR43358">
    <property type="entry name" value="ALPHA/BETA-HYDROLASE"/>
    <property type="match status" value="1"/>
</dbReference>
<keyword evidence="4" id="KW-1185">Reference proteome</keyword>
<sequence>MNLSDFAPPLATLALFALLGLAYALACACIAHRFTRVRADRRSPHQSHPQLKEHAVQFAARDGRARIDAWYLPAEPRQGAVILVHGKDACRGEQGKAPSLALAERLRDVGMSVLLIDLRGHGGSSPARLSYGWHERHDVLGAVDFLRARGYAPGRIGVLGVSLGAGTAALAAAEEPAIGALVLDSAFASFEQMLGRQFSRLSRLPGWFLPGTLAAGRLLLGVDVRRVQPLSCMPRLRGRPVLVIHSQGDRFVPATDAHALATACGGECWRTDSEGHSGSYRALPLAYEIRVASFFARHLDVLPPRHHVSAHLPAADAPAQSPRQVPRQAPRYAAQPA</sequence>
<dbReference type="Pfam" id="PF12146">
    <property type="entry name" value="Hydrolase_4"/>
    <property type="match status" value="1"/>
</dbReference>
<comment type="caution">
    <text evidence="3">The sequence shown here is derived from an EMBL/GenBank/DDBJ whole genome shotgun (WGS) entry which is preliminary data.</text>
</comment>
<feature type="domain" description="Serine aminopeptidase S33" evidence="2">
    <location>
        <begin position="77"/>
        <end position="212"/>
    </location>
</feature>
<dbReference type="Gene3D" id="3.40.50.1820">
    <property type="entry name" value="alpha/beta hydrolase"/>
    <property type="match status" value="1"/>
</dbReference>
<reference evidence="3 4" key="1">
    <citation type="submission" date="2018-07" db="EMBL/GenBank/DDBJ databases">
        <title>Genomic Encyclopedia of Type Strains, Phase IV (KMG-IV): sequencing the most valuable type-strain genomes for metagenomic binning, comparative biology and taxonomic classification.</title>
        <authorList>
            <person name="Goeker M."/>
        </authorList>
    </citation>
    <scope>NUCLEOTIDE SEQUENCE [LARGE SCALE GENOMIC DNA]</scope>
    <source>
        <strain evidence="3 4">DSM 21634</strain>
    </source>
</reference>
<dbReference type="Proteomes" id="UP000252884">
    <property type="component" value="Unassembled WGS sequence"/>
</dbReference>
<evidence type="ECO:0000313" key="4">
    <source>
        <dbReference type="Proteomes" id="UP000252884"/>
    </source>
</evidence>
<dbReference type="GO" id="GO:0004177">
    <property type="term" value="F:aminopeptidase activity"/>
    <property type="evidence" value="ECO:0007669"/>
    <property type="project" value="UniProtKB-KW"/>
</dbReference>
<protein>
    <submittedName>
        <fullName evidence="3">Serine aminopeptidase S33 family</fullName>
    </submittedName>
</protein>
<dbReference type="InterPro" id="IPR022742">
    <property type="entry name" value="Hydrolase_4"/>
</dbReference>
<feature type="compositionally biased region" description="Low complexity" evidence="1">
    <location>
        <begin position="322"/>
        <end position="337"/>
    </location>
</feature>
<accession>A0A368XN21</accession>
<dbReference type="InterPro" id="IPR029058">
    <property type="entry name" value="AB_hydrolase_fold"/>
</dbReference>
<dbReference type="SUPFAM" id="SSF53474">
    <property type="entry name" value="alpha/beta-Hydrolases"/>
    <property type="match status" value="1"/>
</dbReference>
<name>A0A368XN21_9BURK</name>
<keyword evidence="3" id="KW-0378">Hydrolase</keyword>
<evidence type="ECO:0000313" key="3">
    <source>
        <dbReference type="EMBL" id="RCW69255.1"/>
    </source>
</evidence>
<dbReference type="PANTHER" id="PTHR43358:SF4">
    <property type="entry name" value="ALPHA_BETA HYDROLASE FOLD-1 DOMAIN-CONTAINING PROTEIN"/>
    <property type="match status" value="1"/>
</dbReference>
<dbReference type="OrthoDB" id="9777090at2"/>
<keyword evidence="3" id="KW-0645">Protease</keyword>
<keyword evidence="3" id="KW-0031">Aminopeptidase</keyword>
<dbReference type="EMBL" id="QPJK01000006">
    <property type="protein sequence ID" value="RCW69255.1"/>
    <property type="molecule type" value="Genomic_DNA"/>
</dbReference>
<dbReference type="AlphaFoldDB" id="A0A368XN21"/>
<dbReference type="RefSeq" id="WP_114469677.1">
    <property type="nucleotide sequence ID" value="NZ_QPJK01000006.1"/>
</dbReference>
<feature type="region of interest" description="Disordered" evidence="1">
    <location>
        <begin position="314"/>
        <end position="337"/>
    </location>
</feature>
<organism evidence="3 4">
    <name type="scientific">Pseudorhodoferax soli</name>
    <dbReference type="NCBI Taxonomy" id="545864"/>
    <lineage>
        <taxon>Bacteria</taxon>
        <taxon>Pseudomonadati</taxon>
        <taxon>Pseudomonadota</taxon>
        <taxon>Betaproteobacteria</taxon>
        <taxon>Burkholderiales</taxon>
        <taxon>Comamonadaceae</taxon>
    </lineage>
</organism>
<evidence type="ECO:0000259" key="2">
    <source>
        <dbReference type="Pfam" id="PF12146"/>
    </source>
</evidence>
<proteinExistence type="predicted"/>
<evidence type="ECO:0000256" key="1">
    <source>
        <dbReference type="SAM" id="MobiDB-lite"/>
    </source>
</evidence>
<gene>
    <name evidence="3" type="ORF">DES41_106126</name>
</gene>